<dbReference type="InterPro" id="IPR011055">
    <property type="entry name" value="Dup_hybrid_motif"/>
</dbReference>
<feature type="region of interest" description="Disordered" evidence="1">
    <location>
        <begin position="86"/>
        <end position="111"/>
    </location>
</feature>
<feature type="region of interest" description="Disordered" evidence="1">
    <location>
        <begin position="314"/>
        <end position="342"/>
    </location>
</feature>
<feature type="compositionally biased region" description="Low complexity" evidence="1">
    <location>
        <begin position="244"/>
        <end position="255"/>
    </location>
</feature>
<dbReference type="Proteomes" id="UP000034098">
    <property type="component" value="Unassembled WGS sequence"/>
</dbReference>
<protein>
    <submittedName>
        <fullName evidence="3">Murein DD-endopeptidase MepM</fullName>
        <ecNumber evidence="3">3.4.24.-</ecNumber>
    </submittedName>
</protein>
<comment type="caution">
    <text evidence="3">The sequence shown here is derived from an EMBL/GenBank/DDBJ whole genome shotgun (WGS) entry which is preliminary data.</text>
</comment>
<feature type="compositionally biased region" description="Low complexity" evidence="1">
    <location>
        <begin position="11"/>
        <end position="38"/>
    </location>
</feature>
<dbReference type="Gene3D" id="2.70.70.10">
    <property type="entry name" value="Glucose Permease (Domain IIA)"/>
    <property type="match status" value="1"/>
</dbReference>
<dbReference type="AlphaFoldDB" id="A0A0M2HJI4"/>
<proteinExistence type="predicted"/>
<dbReference type="EC" id="3.4.24.-" evidence="3"/>
<feature type="region of interest" description="Disordered" evidence="1">
    <location>
        <begin position="1"/>
        <end position="52"/>
    </location>
</feature>
<feature type="compositionally biased region" description="Basic and acidic residues" evidence="1">
    <location>
        <begin position="268"/>
        <end position="283"/>
    </location>
</feature>
<dbReference type="InterPro" id="IPR016047">
    <property type="entry name" value="M23ase_b-sheet_dom"/>
</dbReference>
<keyword evidence="4" id="KW-1185">Reference proteome</keyword>
<dbReference type="InterPro" id="IPR050570">
    <property type="entry name" value="Cell_wall_metabolism_enzyme"/>
</dbReference>
<dbReference type="GO" id="GO:0004222">
    <property type="term" value="F:metalloendopeptidase activity"/>
    <property type="evidence" value="ECO:0007669"/>
    <property type="project" value="TreeGrafter"/>
</dbReference>
<dbReference type="Pfam" id="PF01551">
    <property type="entry name" value="Peptidase_M23"/>
    <property type="match status" value="1"/>
</dbReference>
<dbReference type="EMBL" id="JYJA01000022">
    <property type="protein sequence ID" value="KJL44993.1"/>
    <property type="molecule type" value="Genomic_DNA"/>
</dbReference>
<evidence type="ECO:0000313" key="4">
    <source>
        <dbReference type="Proteomes" id="UP000034098"/>
    </source>
</evidence>
<dbReference type="PANTHER" id="PTHR21666:SF270">
    <property type="entry name" value="MUREIN HYDROLASE ACTIVATOR ENVC"/>
    <property type="match status" value="1"/>
</dbReference>
<dbReference type="PANTHER" id="PTHR21666">
    <property type="entry name" value="PEPTIDASE-RELATED"/>
    <property type="match status" value="1"/>
</dbReference>
<organism evidence="3 4">
    <name type="scientific">Microbacterium trichothecenolyticum</name>
    <name type="common">Aureobacterium trichothecenolyticum</name>
    <dbReference type="NCBI Taxonomy" id="69370"/>
    <lineage>
        <taxon>Bacteria</taxon>
        <taxon>Bacillati</taxon>
        <taxon>Actinomycetota</taxon>
        <taxon>Actinomycetes</taxon>
        <taxon>Micrococcales</taxon>
        <taxon>Microbacteriaceae</taxon>
        <taxon>Microbacterium</taxon>
    </lineage>
</organism>
<keyword evidence="3" id="KW-0378">Hydrolase</keyword>
<dbReference type="CDD" id="cd12797">
    <property type="entry name" value="M23_peptidase"/>
    <property type="match status" value="1"/>
</dbReference>
<evidence type="ECO:0000256" key="1">
    <source>
        <dbReference type="SAM" id="MobiDB-lite"/>
    </source>
</evidence>
<reference evidence="3 4" key="1">
    <citation type="submission" date="2015-02" db="EMBL/GenBank/DDBJ databases">
        <title>Draft genome sequences of ten Microbacterium spp. with emphasis on heavy metal contaminated environments.</title>
        <authorList>
            <person name="Corretto E."/>
        </authorList>
    </citation>
    <scope>NUCLEOTIDE SEQUENCE [LARGE SCALE GENOMIC DNA]</scope>
    <source>
        <strain evidence="3 4">DSM 8608</strain>
    </source>
</reference>
<gene>
    <name evidence="3" type="primary">mepM_2</name>
    <name evidence="3" type="ORF">RS82_00501</name>
</gene>
<feature type="compositionally biased region" description="Low complexity" evidence="1">
    <location>
        <begin position="86"/>
        <end position="95"/>
    </location>
</feature>
<dbReference type="SUPFAM" id="SSF51261">
    <property type="entry name" value="Duplicated hybrid motif"/>
    <property type="match status" value="1"/>
</dbReference>
<feature type="domain" description="M23ase beta-sheet core" evidence="2">
    <location>
        <begin position="474"/>
        <end position="576"/>
    </location>
</feature>
<name>A0A0M2HJI4_MICTR</name>
<sequence length="591" mass="60083">MWGRPIESQRPAAAATPAVKPEATSYVASTPAVAAPATPVAPAPVAPAPVATPVEPVAPAPSSVELPAASGAVIDAVAPRARARSSVAASAAPAAEQVSRRSRRSQTAEQPVAVVPPIAPVAPAEPERPAAAFEAGLPTREEPAPLLDAVLAPAEPFELLEPVAIAESPASSTAVAAPASSATPAEGASTWMADSFASLLTADAAETVATTAAEVEAAAPQPTPAPAPASKLAEPQMTAAPRVAAPSQTATTAQSDVDAGASQPAEPHASRARTERPRTERIEPLTGPIPAPAASGVDEFEAASRLFAFTGETPVQQPAPEAEAEAEAGSTPHAAPRRAQARRGSAFKRVATASFSIGVFGIVGLMAVGMTTPAEAVAAVNGTEASLSVLAVGDDSVPLVDEAEIQAYVAPGDAQSDTLQRTENYATTTTAQLASEAGIKNFSNLFHNNPNSNIQWPFAVGVTMSYGFGMRSGRMHEGIDFTPGNGAPVQAIADGTVRVASEAGGAYGVHVIIDHIVDGQLVSSHYAHMQYGSLQVSPGQHVTVGTVIGRTGNTGRSYGAHTHFEILDNGTTAIDPWPWLQKYTDGTHTVG</sequence>
<evidence type="ECO:0000313" key="3">
    <source>
        <dbReference type="EMBL" id="KJL44993.1"/>
    </source>
</evidence>
<accession>A0A0M2HJI4</accession>
<evidence type="ECO:0000259" key="2">
    <source>
        <dbReference type="Pfam" id="PF01551"/>
    </source>
</evidence>
<dbReference type="PATRIC" id="fig|69370.6.peg.526"/>
<feature type="region of interest" description="Disordered" evidence="1">
    <location>
        <begin position="214"/>
        <end position="295"/>
    </location>
</feature>